<feature type="region of interest" description="Disordered" evidence="16">
    <location>
        <begin position="667"/>
        <end position="694"/>
    </location>
</feature>
<proteinExistence type="inferred from homology"/>
<organism evidence="19 20">
    <name type="scientific">Patellaria atrata CBS 101060</name>
    <dbReference type="NCBI Taxonomy" id="1346257"/>
    <lineage>
        <taxon>Eukaryota</taxon>
        <taxon>Fungi</taxon>
        <taxon>Dikarya</taxon>
        <taxon>Ascomycota</taxon>
        <taxon>Pezizomycotina</taxon>
        <taxon>Dothideomycetes</taxon>
        <taxon>Dothideomycetes incertae sedis</taxon>
        <taxon>Patellariales</taxon>
        <taxon>Patellariaceae</taxon>
        <taxon>Patellaria</taxon>
    </lineage>
</organism>
<feature type="domain" description="AB hydrolase-1" evidence="18">
    <location>
        <begin position="52"/>
        <end position="286"/>
    </location>
</feature>
<keyword evidence="20" id="KW-1185">Reference proteome</keyword>
<dbReference type="Gene3D" id="3.30.40.10">
    <property type="entry name" value="Zinc/RING finger domain, C3HC4 (zinc finger)"/>
    <property type="match status" value="1"/>
</dbReference>
<keyword evidence="13" id="KW-0576">Peroxisome</keyword>
<dbReference type="InterPro" id="IPR006845">
    <property type="entry name" value="Pex_N"/>
</dbReference>
<keyword evidence="7" id="KW-0479">Metal-binding</keyword>
<dbReference type="InterPro" id="IPR029058">
    <property type="entry name" value="AB_hydrolase_fold"/>
</dbReference>
<feature type="region of interest" description="Disordered" evidence="16">
    <location>
        <begin position="755"/>
        <end position="776"/>
    </location>
</feature>
<dbReference type="PANTHER" id="PTHR12888:SF0">
    <property type="entry name" value="PEROXISOME ASSEMBLY PROTEIN 12"/>
    <property type="match status" value="1"/>
</dbReference>
<evidence type="ECO:0000256" key="10">
    <source>
        <dbReference type="ARBA" id="ARBA00022927"/>
    </source>
</evidence>
<gene>
    <name evidence="19" type="ORF">M501DRAFT_1011549</name>
</gene>
<dbReference type="AlphaFoldDB" id="A0A9P4VML3"/>
<evidence type="ECO:0000259" key="18">
    <source>
        <dbReference type="Pfam" id="PF12697"/>
    </source>
</evidence>
<dbReference type="GO" id="GO:0016562">
    <property type="term" value="P:protein import into peroxisome matrix, receptor recycling"/>
    <property type="evidence" value="ECO:0007669"/>
    <property type="project" value="UniProtKB-ARBA"/>
</dbReference>
<name>A0A9P4VML3_9PEZI</name>
<evidence type="ECO:0000256" key="3">
    <source>
        <dbReference type="ARBA" id="ARBA00008704"/>
    </source>
</evidence>
<dbReference type="InterPro" id="IPR017375">
    <property type="entry name" value="PEX12"/>
</dbReference>
<evidence type="ECO:0000256" key="5">
    <source>
        <dbReference type="ARBA" id="ARBA00022448"/>
    </source>
</evidence>
<dbReference type="Pfam" id="PF04757">
    <property type="entry name" value="Pex2_Pex12"/>
    <property type="match status" value="1"/>
</dbReference>
<feature type="compositionally biased region" description="Basic and acidic residues" evidence="16">
    <location>
        <begin position="766"/>
        <end position="776"/>
    </location>
</feature>
<evidence type="ECO:0000256" key="4">
    <source>
        <dbReference type="ARBA" id="ARBA00018980"/>
    </source>
</evidence>
<comment type="caution">
    <text evidence="19">The sequence shown here is derived from an EMBL/GenBank/DDBJ whole genome shotgun (WGS) entry which is preliminary data.</text>
</comment>
<dbReference type="OrthoDB" id="107372at2759"/>
<evidence type="ECO:0000256" key="13">
    <source>
        <dbReference type="ARBA" id="ARBA00023140"/>
    </source>
</evidence>
<keyword evidence="10" id="KW-0653">Protein transport</keyword>
<evidence type="ECO:0000256" key="2">
    <source>
        <dbReference type="ARBA" id="ARBA00004906"/>
    </source>
</evidence>
<evidence type="ECO:0000256" key="6">
    <source>
        <dbReference type="ARBA" id="ARBA00022692"/>
    </source>
</evidence>
<dbReference type="InterPro" id="IPR013083">
    <property type="entry name" value="Znf_RING/FYVE/PHD"/>
</dbReference>
<dbReference type="SUPFAM" id="SSF57850">
    <property type="entry name" value="RING/U-box"/>
    <property type="match status" value="1"/>
</dbReference>
<dbReference type="GO" id="GO:0005778">
    <property type="term" value="C:peroxisomal membrane"/>
    <property type="evidence" value="ECO:0007669"/>
    <property type="project" value="UniProtKB-SubCell"/>
</dbReference>
<feature type="domain" description="Pex N-terminal" evidence="17">
    <location>
        <begin position="366"/>
        <end position="632"/>
    </location>
</feature>
<comment type="pathway">
    <text evidence="2">Protein modification; protein ubiquitination.</text>
</comment>
<feature type="compositionally biased region" description="Low complexity" evidence="16">
    <location>
        <begin position="670"/>
        <end position="679"/>
    </location>
</feature>
<dbReference type="EMBL" id="MU006096">
    <property type="protein sequence ID" value="KAF2838796.1"/>
    <property type="molecule type" value="Genomic_DNA"/>
</dbReference>
<keyword evidence="6" id="KW-0812">Transmembrane</keyword>
<evidence type="ECO:0000256" key="14">
    <source>
        <dbReference type="ARBA" id="ARBA00029692"/>
    </source>
</evidence>
<keyword evidence="8" id="KW-0863">Zinc-finger</keyword>
<dbReference type="Pfam" id="PF12697">
    <property type="entry name" value="Abhydrolase_6"/>
    <property type="match status" value="1"/>
</dbReference>
<evidence type="ECO:0000256" key="11">
    <source>
        <dbReference type="ARBA" id="ARBA00022989"/>
    </source>
</evidence>
<dbReference type="InterPro" id="IPR000073">
    <property type="entry name" value="AB_hydrolase_1"/>
</dbReference>
<protein>
    <recommendedName>
        <fullName evidence="4">Peroxisome assembly protein 12</fullName>
    </recommendedName>
    <alternativeName>
        <fullName evidence="14">Peroxin-12</fullName>
    </alternativeName>
</protein>
<dbReference type="SUPFAM" id="SSF53474">
    <property type="entry name" value="alpha/beta-Hydrolases"/>
    <property type="match status" value="1"/>
</dbReference>
<dbReference type="Proteomes" id="UP000799429">
    <property type="component" value="Unassembled WGS sequence"/>
</dbReference>
<comment type="similarity">
    <text evidence="3">Belongs to the pex2/pex10/pex12 family.</text>
</comment>
<evidence type="ECO:0000259" key="17">
    <source>
        <dbReference type="Pfam" id="PF04757"/>
    </source>
</evidence>
<evidence type="ECO:0000256" key="9">
    <source>
        <dbReference type="ARBA" id="ARBA00022833"/>
    </source>
</evidence>
<accession>A0A9P4VML3</accession>
<dbReference type="GO" id="GO:0004842">
    <property type="term" value="F:ubiquitin-protein transferase activity"/>
    <property type="evidence" value="ECO:0007669"/>
    <property type="project" value="TreeGrafter"/>
</dbReference>
<keyword evidence="9" id="KW-0862">Zinc</keyword>
<evidence type="ECO:0000313" key="19">
    <source>
        <dbReference type="EMBL" id="KAF2838796.1"/>
    </source>
</evidence>
<evidence type="ECO:0000256" key="8">
    <source>
        <dbReference type="ARBA" id="ARBA00022771"/>
    </source>
</evidence>
<dbReference type="PANTHER" id="PTHR12888">
    <property type="entry name" value="PEROXISOME ASSEMBLY PROTEIN 12 PEROXIN-12"/>
    <property type="match status" value="1"/>
</dbReference>
<sequence>MSYLRFTKPDRTSTPLPSHITRIFVPSPDGPLELLSAQSPSSYNGPAKAPFFFAHGGTGHASVWLEWMTFFSQRHNIPCYALSIRGHGFSWYPSYIRMVYFTSKRALADDLVTGIKYAQQKEQKKTGKPTDIVLVGHSSGGGLSQIVLSSKDVQAKGLALVASIPCYGSFGVYWRWWTMDPWFVMRQWIHFMHPNSPLSSRRLVKQAFFCDAYPDERVDEFAKEMSYYESYLWPIGMMFGSFVNVKNILQQIVGWGIGERVLILAAENDRLMSVEQMQRAADTYRTGVTDLVGTKKLETKRQGVRFGLVRGAGHHLQNDLQWEDGAEKFLDCILIELQKTIMEFMTNLQNGYDELKPSLFELLSEQQLSSLLPPSLRYLLAVATHRRPRYLLPILNSFDELYALVFLLLERHYLKTTGGSFTENFYGLKRERVLRVKGGEVPRAQLGASKEVRETLQVGRGDIWRNLAIMVGFPYLKRKLDEGWEVHAQHVGVLGGRREERLPDRPSVKQRLLFWYKWFLRKVYPSINAAYYFSLLTFNLAYLFDNSKYHHPLLWLVGTRMRRLGAADHKAIEAALTAPVITSKGAKPGQGNSIFNPRTVYHTLYPRMLSSLRLLLPTSIFALKFLEWWYASDFARQLSRKATEGLALPPPVISGLSGAPARRTSTKLASSSQSKQMSFESKHTHQQARNPPISSTSLLPILTVPAPTNATSALCPICVSPVVNATAAPTGYVYCYACIHKWVEGTHERQTAFMEGGGGEEGWDEEGSREGRWESGKGRCAVSGRRVLGGTEGLRRVLV</sequence>
<comment type="subcellular location">
    <subcellularLocation>
        <location evidence="1">Peroxisome membrane</location>
        <topology evidence="1">Multi-pass membrane protein</topology>
    </subcellularLocation>
</comment>
<comment type="subunit">
    <text evidence="15">Component of the PEX2-PEX10-PEX12 retrotranslocation channel, composed of PEX2, PEX10 and PEX12.</text>
</comment>
<keyword evidence="5" id="KW-0813">Transport</keyword>
<evidence type="ECO:0000256" key="7">
    <source>
        <dbReference type="ARBA" id="ARBA00022723"/>
    </source>
</evidence>
<dbReference type="GO" id="GO:1990429">
    <property type="term" value="C:peroxisomal importomer complex"/>
    <property type="evidence" value="ECO:0007669"/>
    <property type="project" value="TreeGrafter"/>
</dbReference>
<evidence type="ECO:0000256" key="16">
    <source>
        <dbReference type="SAM" id="MobiDB-lite"/>
    </source>
</evidence>
<evidence type="ECO:0000256" key="12">
    <source>
        <dbReference type="ARBA" id="ARBA00023136"/>
    </source>
</evidence>
<dbReference type="GO" id="GO:0006513">
    <property type="term" value="P:protein monoubiquitination"/>
    <property type="evidence" value="ECO:0007669"/>
    <property type="project" value="TreeGrafter"/>
</dbReference>
<evidence type="ECO:0000256" key="15">
    <source>
        <dbReference type="ARBA" id="ARBA00034505"/>
    </source>
</evidence>
<evidence type="ECO:0000256" key="1">
    <source>
        <dbReference type="ARBA" id="ARBA00004585"/>
    </source>
</evidence>
<dbReference type="GO" id="GO:0008270">
    <property type="term" value="F:zinc ion binding"/>
    <property type="evidence" value="ECO:0007669"/>
    <property type="project" value="UniProtKB-KW"/>
</dbReference>
<dbReference type="Gene3D" id="3.40.50.1820">
    <property type="entry name" value="alpha/beta hydrolase"/>
    <property type="match status" value="1"/>
</dbReference>
<keyword evidence="12" id="KW-0472">Membrane</keyword>
<evidence type="ECO:0000313" key="20">
    <source>
        <dbReference type="Proteomes" id="UP000799429"/>
    </source>
</evidence>
<reference evidence="19" key="1">
    <citation type="journal article" date="2020" name="Stud. Mycol.">
        <title>101 Dothideomycetes genomes: a test case for predicting lifestyles and emergence of pathogens.</title>
        <authorList>
            <person name="Haridas S."/>
            <person name="Albert R."/>
            <person name="Binder M."/>
            <person name="Bloem J."/>
            <person name="Labutti K."/>
            <person name="Salamov A."/>
            <person name="Andreopoulos B."/>
            <person name="Baker S."/>
            <person name="Barry K."/>
            <person name="Bills G."/>
            <person name="Bluhm B."/>
            <person name="Cannon C."/>
            <person name="Castanera R."/>
            <person name="Culley D."/>
            <person name="Daum C."/>
            <person name="Ezra D."/>
            <person name="Gonzalez J."/>
            <person name="Henrissat B."/>
            <person name="Kuo A."/>
            <person name="Liang C."/>
            <person name="Lipzen A."/>
            <person name="Lutzoni F."/>
            <person name="Magnuson J."/>
            <person name="Mondo S."/>
            <person name="Nolan M."/>
            <person name="Ohm R."/>
            <person name="Pangilinan J."/>
            <person name="Park H.-J."/>
            <person name="Ramirez L."/>
            <person name="Alfaro M."/>
            <person name="Sun H."/>
            <person name="Tritt A."/>
            <person name="Yoshinaga Y."/>
            <person name="Zwiers L.-H."/>
            <person name="Turgeon B."/>
            <person name="Goodwin S."/>
            <person name="Spatafora J."/>
            <person name="Crous P."/>
            <person name="Grigoriev I."/>
        </authorList>
    </citation>
    <scope>NUCLEOTIDE SEQUENCE</scope>
    <source>
        <strain evidence="19">CBS 101060</strain>
    </source>
</reference>
<keyword evidence="11" id="KW-1133">Transmembrane helix</keyword>